<dbReference type="InterPro" id="IPR010982">
    <property type="entry name" value="Lambda_DNA-bd_dom_sf"/>
</dbReference>
<name>A0A1S7QS91_9HYPH</name>
<dbReference type="Gene3D" id="1.10.1180.10">
    <property type="entry name" value="B transposition protein, C-terminal domain"/>
    <property type="match status" value="1"/>
</dbReference>
<dbReference type="GO" id="GO:0003677">
    <property type="term" value="F:DNA binding"/>
    <property type="evidence" value="ECO:0007669"/>
    <property type="project" value="InterPro"/>
</dbReference>
<evidence type="ECO:0000313" key="4">
    <source>
        <dbReference type="Proteomes" id="UP000191987"/>
    </source>
</evidence>
<dbReference type="RefSeq" id="WP_080819451.1">
    <property type="nucleotide sequence ID" value="NZ_LT009749.1"/>
</dbReference>
<proteinExistence type="predicted"/>
<dbReference type="GO" id="GO:0006313">
    <property type="term" value="P:DNA transposition"/>
    <property type="evidence" value="ECO:0007669"/>
    <property type="project" value="InterPro"/>
</dbReference>
<dbReference type="PANTHER" id="PTHR35894:SF5">
    <property type="entry name" value="MU-LIKE PROPHAGE FLUMU DNA TRANSPOSITION PROTEIN B"/>
    <property type="match status" value="1"/>
</dbReference>
<dbReference type="InterPro" id="IPR027417">
    <property type="entry name" value="P-loop_NTPase"/>
</dbReference>
<sequence>MKKTTSTNTVWEQSQPTIEFTAKHPASDVAEWRKLAARTVDAATTYGWTKAEVSRRSGVPDGTFSPWFSGKYLGSLANVNQQMANWLDAIDASQNMAAIMPVSPPFQRTTVGQDVYNALLFAQVTSGFVRVTLPAGSGKTTAAKHFAATRPHVFMATLSPSTKTVHGMLVELCGALEVHEHNPAKFVRALGAKLKRVGEGSLLIIDEAQNAVPDAINQLRHFVDNDHCGVALLGNEDTATAFVKDLGRSVASRAQVLSRFDRQVRTARNPVADAEILIKAWGIAEGTDCATFLKGIASKPGALRQIDRTMKAASMLAIGDGEEGVRLEHLQAAWKNRDMGDSL</sequence>
<dbReference type="Gene3D" id="1.10.260.40">
    <property type="entry name" value="lambda repressor-like DNA-binding domains"/>
    <property type="match status" value="1"/>
</dbReference>
<dbReference type="Pfam" id="PF13401">
    <property type="entry name" value="AAA_22"/>
    <property type="match status" value="1"/>
</dbReference>
<protein>
    <submittedName>
        <fullName evidence="3">B transposition protein domain protein</fullName>
    </submittedName>
</protein>
<feature type="domain" description="B transposition protein C-terminal" evidence="1">
    <location>
        <begin position="258"/>
        <end position="336"/>
    </location>
</feature>
<dbReference type="Proteomes" id="UP000191987">
    <property type="component" value="Unassembled WGS sequence"/>
</dbReference>
<evidence type="ECO:0000259" key="1">
    <source>
        <dbReference type="Pfam" id="PF09077"/>
    </source>
</evidence>
<feature type="domain" description="ORC1/DEAH AAA+ ATPase" evidence="2">
    <location>
        <begin position="127"/>
        <end position="237"/>
    </location>
</feature>
<dbReference type="InterPro" id="IPR009084">
    <property type="entry name" value="B_transpositn_C"/>
</dbReference>
<evidence type="ECO:0000313" key="3">
    <source>
        <dbReference type="EMBL" id="CUX41403.1"/>
    </source>
</evidence>
<dbReference type="InterPro" id="IPR036733">
    <property type="entry name" value="B_transposit_C_sf"/>
</dbReference>
<dbReference type="PANTHER" id="PTHR35894">
    <property type="entry name" value="GENERAL SECRETION PATHWAY PROTEIN A-RELATED"/>
    <property type="match status" value="1"/>
</dbReference>
<dbReference type="Pfam" id="PF09077">
    <property type="entry name" value="Phage-MuB_C"/>
    <property type="match status" value="1"/>
</dbReference>
<reference evidence="3 4" key="1">
    <citation type="submission" date="2016-01" db="EMBL/GenBank/DDBJ databases">
        <authorList>
            <person name="Oliw E.H."/>
        </authorList>
    </citation>
    <scope>NUCLEOTIDE SEQUENCE [LARGE SCALE GENOMIC DNA]</scope>
    <source>
        <strain evidence="3 4">Zutra 3-1</strain>
    </source>
</reference>
<evidence type="ECO:0000259" key="2">
    <source>
        <dbReference type="Pfam" id="PF13401"/>
    </source>
</evidence>
<dbReference type="GO" id="GO:0016887">
    <property type="term" value="F:ATP hydrolysis activity"/>
    <property type="evidence" value="ECO:0007669"/>
    <property type="project" value="InterPro"/>
</dbReference>
<dbReference type="Gene3D" id="3.40.50.300">
    <property type="entry name" value="P-loop containing nucleotide triphosphate hydrolases"/>
    <property type="match status" value="1"/>
</dbReference>
<accession>A0A1S7QS91</accession>
<organism evidence="3 4">
    <name type="scientific">Agrobacterium deltaense Zutra 3/1</name>
    <dbReference type="NCBI Taxonomy" id="1183427"/>
    <lineage>
        <taxon>Bacteria</taxon>
        <taxon>Pseudomonadati</taxon>
        <taxon>Pseudomonadota</taxon>
        <taxon>Alphaproteobacteria</taxon>
        <taxon>Hyphomicrobiales</taxon>
        <taxon>Rhizobiaceae</taxon>
        <taxon>Rhizobium/Agrobacterium group</taxon>
        <taxon>Agrobacterium</taxon>
    </lineage>
</organism>
<dbReference type="EMBL" id="FBWG01000028">
    <property type="protein sequence ID" value="CUX41403.1"/>
    <property type="molecule type" value="Genomic_DNA"/>
</dbReference>
<dbReference type="InterPro" id="IPR049945">
    <property type="entry name" value="AAA_22"/>
</dbReference>
<dbReference type="InterPro" id="IPR052026">
    <property type="entry name" value="ExeA_AAA_ATPase_DNA-bind"/>
</dbReference>
<gene>
    <name evidence="3" type="ORF">AGR7C_Lc100127</name>
</gene>
<dbReference type="SUPFAM" id="SSF52540">
    <property type="entry name" value="P-loop containing nucleoside triphosphate hydrolases"/>
    <property type="match status" value="1"/>
</dbReference>
<dbReference type="AlphaFoldDB" id="A0A1S7QS91"/>